<name>A0A226WXC6_CABSO</name>
<evidence type="ECO:0000256" key="1">
    <source>
        <dbReference type="SAM" id="MobiDB-lite"/>
    </source>
</evidence>
<reference evidence="3" key="1">
    <citation type="submission" date="2017-01" db="EMBL/GenBank/DDBJ databases">
        <title>Genome Analysis of Deinococcus marmoris KOPRI26562.</title>
        <authorList>
            <person name="Kim J.H."/>
            <person name="Oh H.-M."/>
        </authorList>
    </citation>
    <scope>NUCLEOTIDE SEQUENCE [LARGE SCALE GENOMIC DNA]</scope>
    <source>
        <strain evidence="3">PAMC 26633</strain>
    </source>
</reference>
<organism evidence="2 3">
    <name type="scientific">Caballeronia sordidicola</name>
    <name type="common">Burkholderia sordidicola</name>
    <dbReference type="NCBI Taxonomy" id="196367"/>
    <lineage>
        <taxon>Bacteria</taxon>
        <taxon>Pseudomonadati</taxon>
        <taxon>Pseudomonadota</taxon>
        <taxon>Betaproteobacteria</taxon>
        <taxon>Burkholderiales</taxon>
        <taxon>Burkholderiaceae</taxon>
        <taxon>Caballeronia</taxon>
    </lineage>
</organism>
<evidence type="ECO:0000313" key="3">
    <source>
        <dbReference type="Proteomes" id="UP000214720"/>
    </source>
</evidence>
<comment type="caution">
    <text evidence="2">The sequence shown here is derived from an EMBL/GenBank/DDBJ whole genome shotgun (WGS) entry which is preliminary data.</text>
</comment>
<protein>
    <submittedName>
        <fullName evidence="2">Uncharacterized protein</fullName>
    </submittedName>
</protein>
<evidence type="ECO:0000313" key="2">
    <source>
        <dbReference type="EMBL" id="OXC75447.1"/>
    </source>
</evidence>
<feature type="region of interest" description="Disordered" evidence="1">
    <location>
        <begin position="18"/>
        <end position="37"/>
    </location>
</feature>
<proteinExistence type="predicted"/>
<accession>A0A226WXC6</accession>
<dbReference type="AlphaFoldDB" id="A0A226WXC6"/>
<dbReference type="Proteomes" id="UP000214720">
    <property type="component" value="Unassembled WGS sequence"/>
</dbReference>
<gene>
    <name evidence="2" type="ORF">BSU04_26870</name>
</gene>
<dbReference type="EMBL" id="MTHB01000173">
    <property type="protein sequence ID" value="OXC75447.1"/>
    <property type="molecule type" value="Genomic_DNA"/>
</dbReference>
<sequence>MQIASISAYAEMLAPKYQSGMSAHPIHDTSKPKGGRT</sequence>